<dbReference type="PANTHER" id="PTHR43399">
    <property type="entry name" value="SUBTILISIN-RELATED"/>
    <property type="match status" value="1"/>
</dbReference>
<evidence type="ECO:0000256" key="1">
    <source>
        <dbReference type="ARBA" id="ARBA00011073"/>
    </source>
</evidence>
<dbReference type="EMBL" id="MFGA01000012">
    <property type="protein sequence ID" value="OGF21170.1"/>
    <property type="molecule type" value="Genomic_DNA"/>
</dbReference>
<dbReference type="InterPro" id="IPR022398">
    <property type="entry name" value="Peptidase_S8_His-AS"/>
</dbReference>
<dbReference type="PRINTS" id="PR00723">
    <property type="entry name" value="SUBTILISIN"/>
</dbReference>
<reference evidence="8 9" key="1">
    <citation type="journal article" date="2016" name="Nat. Commun.">
        <title>Thousands of microbial genomes shed light on interconnected biogeochemical processes in an aquifer system.</title>
        <authorList>
            <person name="Anantharaman K."/>
            <person name="Brown C.T."/>
            <person name="Hug L.A."/>
            <person name="Sharon I."/>
            <person name="Castelle C.J."/>
            <person name="Probst A.J."/>
            <person name="Thomas B.C."/>
            <person name="Singh A."/>
            <person name="Wilkins M.J."/>
            <person name="Karaoz U."/>
            <person name="Brodie E.L."/>
            <person name="Williams K.H."/>
            <person name="Hubbard S.S."/>
            <person name="Banfield J.F."/>
        </authorList>
    </citation>
    <scope>NUCLEOTIDE SEQUENCE [LARGE SCALE GENOMIC DNA]</scope>
</reference>
<evidence type="ECO:0000313" key="8">
    <source>
        <dbReference type="EMBL" id="OGF21170.1"/>
    </source>
</evidence>
<dbReference type="PROSITE" id="PS00136">
    <property type="entry name" value="SUBTILASE_ASP"/>
    <property type="match status" value="1"/>
</dbReference>
<dbReference type="PROSITE" id="PS00137">
    <property type="entry name" value="SUBTILASE_HIS"/>
    <property type="match status" value="1"/>
</dbReference>
<dbReference type="GO" id="GO:0004252">
    <property type="term" value="F:serine-type endopeptidase activity"/>
    <property type="evidence" value="ECO:0007669"/>
    <property type="project" value="UniProtKB-UniRule"/>
</dbReference>
<keyword evidence="5 6" id="KW-0720">Serine protease</keyword>
<dbReference type="PANTHER" id="PTHR43399:SF4">
    <property type="entry name" value="CELL WALL-ASSOCIATED PROTEASE"/>
    <property type="match status" value="1"/>
</dbReference>
<protein>
    <recommendedName>
        <fullName evidence="7">Peptidase S8/S53 domain-containing protein</fullName>
    </recommendedName>
</protein>
<sequence>MFRKIGLLLVISSLIFLNSGIIFSPSRFIYASGAENEIKFIDNEILVKFKNKEGIKKIILENGDNVQAAIKKYNNRSDVEFAEPNYILESQTISKDDPYFSKQWYLDKVNVKGGWERSSGSKDIVVAVLDTGVDIDHPDLADNIWVNMGEIPDDGIDNDRNIYVDDVNGWDFVAGDNNPRPDFKEWYFTKEGINHGTIIAGVISAIGNNSRGIAGVAFESKIMPVRVLDSAGSGDVLTVIEGIDYAVEKGADVINLSFIGSGFSKSLFLSLERAYKAGVVVVAAIGNLGISGKNLDEEPLYPVCYYGADGENIVMGVAAVDENDQKASFSNYGTKCVDVSAPGTDFWSTVAYNPGEVGFEEYYSGGWSGSSVAAPLVSGTAALIKAINPSLGVQEIRNLITVNSDNIDNLNSEYRGKLGKGRLNIGRTMEAAYLTVESSPFPLQKGNILVSPMSSFKPEIKIFKEDANFVKSFFAYNEKFLGGVSITSADINGNGDGEIITGAGPGGGPHVRVFRQDGTPIGGFMAYPAKFKGGVNVAAGDVDGDGKSEILVAPMSVDPSDKEPIAKIFNQKGDLKNQFIPFEAGYIGGINIAVGNLDGDKFAEMAFSKTTGGEILVYGQYLNLKLKFSPFDDPKTGINFSLGDLDGDKVSEIIVGAGKGAGPKVKIYNYKGILRNQFFAFGEEFKGGIRVGVLR</sequence>
<organism evidence="8 9">
    <name type="scientific">Candidatus Falkowbacteria bacterium RIFOXYA2_FULL_38_12</name>
    <dbReference type="NCBI Taxonomy" id="1797993"/>
    <lineage>
        <taxon>Bacteria</taxon>
        <taxon>Candidatus Falkowiibacteriota</taxon>
    </lineage>
</organism>
<dbReference type="SUPFAM" id="SSF69318">
    <property type="entry name" value="Integrin alpha N-terminal domain"/>
    <property type="match status" value="1"/>
</dbReference>
<dbReference type="Proteomes" id="UP000177407">
    <property type="component" value="Unassembled WGS sequence"/>
</dbReference>
<keyword evidence="2 6" id="KW-0645">Protease</keyword>
<dbReference type="CDD" id="cd07473">
    <property type="entry name" value="Peptidases_S8_Subtilisin_like"/>
    <property type="match status" value="1"/>
</dbReference>
<dbReference type="InterPro" id="IPR013517">
    <property type="entry name" value="FG-GAP"/>
</dbReference>
<gene>
    <name evidence="8" type="ORF">A2257_01715</name>
</gene>
<keyword evidence="4 6" id="KW-0378">Hydrolase</keyword>
<feature type="active site" description="Charge relay system" evidence="6">
    <location>
        <position position="371"/>
    </location>
</feature>
<name>A0A1F5S390_9BACT</name>
<dbReference type="SUPFAM" id="SSF52743">
    <property type="entry name" value="Subtilisin-like"/>
    <property type="match status" value="1"/>
</dbReference>
<dbReference type="InterPro" id="IPR034204">
    <property type="entry name" value="PfSUB1-like_cat_dom"/>
</dbReference>
<evidence type="ECO:0000256" key="4">
    <source>
        <dbReference type="ARBA" id="ARBA00022801"/>
    </source>
</evidence>
<evidence type="ECO:0000313" key="9">
    <source>
        <dbReference type="Proteomes" id="UP000177407"/>
    </source>
</evidence>
<comment type="caution">
    <text evidence="8">The sequence shown here is derived from an EMBL/GenBank/DDBJ whole genome shotgun (WGS) entry which is preliminary data.</text>
</comment>
<proteinExistence type="inferred from homology"/>
<dbReference type="AlphaFoldDB" id="A0A1F5S390"/>
<dbReference type="InterPro" id="IPR000209">
    <property type="entry name" value="Peptidase_S8/S53_dom"/>
</dbReference>
<dbReference type="Gene3D" id="2.130.10.130">
    <property type="entry name" value="Integrin alpha, N-terminal"/>
    <property type="match status" value="1"/>
</dbReference>
<evidence type="ECO:0000259" key="7">
    <source>
        <dbReference type="Pfam" id="PF00082"/>
    </source>
</evidence>
<feature type="domain" description="Peptidase S8/S53" evidence="7">
    <location>
        <begin position="122"/>
        <end position="405"/>
    </location>
</feature>
<dbReference type="InterPro" id="IPR015500">
    <property type="entry name" value="Peptidase_S8_subtilisin-rel"/>
</dbReference>
<feature type="active site" description="Charge relay system" evidence="6">
    <location>
        <position position="130"/>
    </location>
</feature>
<dbReference type="GO" id="GO:0006508">
    <property type="term" value="P:proteolysis"/>
    <property type="evidence" value="ECO:0007669"/>
    <property type="project" value="UniProtKB-KW"/>
</dbReference>
<accession>A0A1F5S390</accession>
<evidence type="ECO:0000256" key="6">
    <source>
        <dbReference type="PROSITE-ProRule" id="PRU01240"/>
    </source>
</evidence>
<dbReference type="Pfam" id="PF00082">
    <property type="entry name" value="Peptidase_S8"/>
    <property type="match status" value="1"/>
</dbReference>
<evidence type="ECO:0000256" key="3">
    <source>
        <dbReference type="ARBA" id="ARBA00022729"/>
    </source>
</evidence>
<evidence type="ECO:0000256" key="2">
    <source>
        <dbReference type="ARBA" id="ARBA00022670"/>
    </source>
</evidence>
<dbReference type="PROSITE" id="PS51892">
    <property type="entry name" value="SUBTILASE"/>
    <property type="match status" value="1"/>
</dbReference>
<dbReference type="InterPro" id="IPR028994">
    <property type="entry name" value="Integrin_alpha_N"/>
</dbReference>
<dbReference type="InterPro" id="IPR023827">
    <property type="entry name" value="Peptidase_S8_Asp-AS"/>
</dbReference>
<dbReference type="Pfam" id="PF13517">
    <property type="entry name" value="FG-GAP_3"/>
    <property type="match status" value="1"/>
</dbReference>
<dbReference type="InterPro" id="IPR036852">
    <property type="entry name" value="Peptidase_S8/S53_dom_sf"/>
</dbReference>
<keyword evidence="3" id="KW-0732">Signal</keyword>
<dbReference type="Gene3D" id="3.40.50.200">
    <property type="entry name" value="Peptidase S8/S53 domain"/>
    <property type="match status" value="1"/>
</dbReference>
<dbReference type="InterPro" id="IPR051048">
    <property type="entry name" value="Peptidase_S8/S53_subtilisin"/>
</dbReference>
<feature type="active site" description="Charge relay system" evidence="6">
    <location>
        <position position="195"/>
    </location>
</feature>
<evidence type="ECO:0000256" key="5">
    <source>
        <dbReference type="ARBA" id="ARBA00022825"/>
    </source>
</evidence>
<comment type="similarity">
    <text evidence="1 6">Belongs to the peptidase S8 family.</text>
</comment>